<dbReference type="GO" id="GO:0009269">
    <property type="term" value="P:response to desiccation"/>
    <property type="evidence" value="ECO:0007669"/>
    <property type="project" value="InterPro"/>
</dbReference>
<keyword evidence="2" id="KW-0732">Signal</keyword>
<evidence type="ECO:0000259" key="3">
    <source>
        <dbReference type="SMART" id="SM00769"/>
    </source>
</evidence>
<dbReference type="SMART" id="SM00769">
    <property type="entry name" value="WHy"/>
    <property type="match status" value="2"/>
</dbReference>
<dbReference type="PANTHER" id="PTHR31459:SF2">
    <property type="entry name" value="OS03G0843300 PROTEIN"/>
    <property type="match status" value="1"/>
</dbReference>
<sequence length="286" mass="31644">MHRQTILLLFMILLFQGCSSLQQAEQLMNGIQPTGEVKGVKLSGLDLRGIDLLFDVEVDNPNPVAISLDGLDYDLKLLNRSFLKGQQSMGMSLAADGKSQVKLPVRMEFERLLEHYSELSKRDDVPYQLDLGLGIDVPLLGRVRLPMSYQGRLPVPKLPDVRVSRIDVQRLSLQAIDLMLELEVENPNRFALMLQRLDYQFKLNGIDVGQGAAAQSLNIDKQGKGRVRLPLSLDLQKAGGGLYSALMGGRGLSYELSGMLDATGDTPLIGDIKIPLDRQGSFNLDR</sequence>
<feature type="chain" id="PRO_5038804193" evidence="2">
    <location>
        <begin position="25"/>
        <end position="286"/>
    </location>
</feature>
<dbReference type="InterPro" id="IPR013990">
    <property type="entry name" value="WHy-dom"/>
</dbReference>
<feature type="domain" description="Water stress and hypersensitive response" evidence="3">
    <location>
        <begin position="35"/>
        <end position="152"/>
    </location>
</feature>
<dbReference type="Pfam" id="PF03168">
    <property type="entry name" value="LEA_2"/>
    <property type="match status" value="2"/>
</dbReference>
<feature type="domain" description="Water stress and hypersensitive response" evidence="3">
    <location>
        <begin position="161"/>
        <end position="281"/>
    </location>
</feature>
<name>A0A9E4NNV4_9GAMM</name>
<dbReference type="Gene3D" id="2.60.40.1820">
    <property type="match status" value="2"/>
</dbReference>
<comment type="similarity">
    <text evidence="1">Belongs to the LEA type 2 family.</text>
</comment>
<dbReference type="SUPFAM" id="SSF117070">
    <property type="entry name" value="LEA14-like"/>
    <property type="match status" value="2"/>
</dbReference>
<organism evidence="4 5">
    <name type="scientific">Candidatus Thiodiazotropha taylori</name>
    <dbReference type="NCBI Taxonomy" id="2792791"/>
    <lineage>
        <taxon>Bacteria</taxon>
        <taxon>Pseudomonadati</taxon>
        <taxon>Pseudomonadota</taxon>
        <taxon>Gammaproteobacteria</taxon>
        <taxon>Chromatiales</taxon>
        <taxon>Sedimenticolaceae</taxon>
        <taxon>Candidatus Thiodiazotropha</taxon>
    </lineage>
</organism>
<dbReference type="Proteomes" id="UP000886674">
    <property type="component" value="Unassembled WGS sequence"/>
</dbReference>
<gene>
    <name evidence="4" type="ORF">JAY77_18980</name>
</gene>
<comment type="caution">
    <text evidence="4">The sequence shown here is derived from an EMBL/GenBank/DDBJ whole genome shotgun (WGS) entry which is preliminary data.</text>
</comment>
<reference evidence="4" key="1">
    <citation type="journal article" date="2021" name="Proc. Natl. Acad. Sci. U.S.A.">
        <title>Global biogeography of chemosynthetic symbionts reveals both localized and globally distributed symbiont groups. .</title>
        <authorList>
            <person name="Osvatic J.T."/>
            <person name="Wilkins L.G.E."/>
            <person name="Leibrecht L."/>
            <person name="Leray M."/>
            <person name="Zauner S."/>
            <person name="Polzin J."/>
            <person name="Camacho Y."/>
            <person name="Gros O."/>
            <person name="van Gils J.A."/>
            <person name="Eisen J.A."/>
            <person name="Petersen J.M."/>
            <person name="Yuen B."/>
        </authorList>
    </citation>
    <scope>NUCLEOTIDE SEQUENCE</scope>
    <source>
        <strain evidence="4">MAGclacostrist055</strain>
    </source>
</reference>
<evidence type="ECO:0000256" key="2">
    <source>
        <dbReference type="SAM" id="SignalP"/>
    </source>
</evidence>
<feature type="signal peptide" evidence="2">
    <location>
        <begin position="1"/>
        <end position="24"/>
    </location>
</feature>
<dbReference type="PROSITE" id="PS51257">
    <property type="entry name" value="PROKAR_LIPOPROTEIN"/>
    <property type="match status" value="1"/>
</dbReference>
<protein>
    <submittedName>
        <fullName evidence="4">LEA type 2 family protein</fullName>
    </submittedName>
</protein>
<evidence type="ECO:0000313" key="4">
    <source>
        <dbReference type="EMBL" id="MCG7980219.1"/>
    </source>
</evidence>
<dbReference type="PANTHER" id="PTHR31459">
    <property type="match status" value="1"/>
</dbReference>
<dbReference type="InterPro" id="IPR045043">
    <property type="entry name" value="Lea14-like"/>
</dbReference>
<dbReference type="EMBL" id="JAEPCR010000112">
    <property type="protein sequence ID" value="MCG7980219.1"/>
    <property type="molecule type" value="Genomic_DNA"/>
</dbReference>
<proteinExistence type="inferred from homology"/>
<evidence type="ECO:0000313" key="5">
    <source>
        <dbReference type="Proteomes" id="UP000886674"/>
    </source>
</evidence>
<dbReference type="AlphaFoldDB" id="A0A9E4NNV4"/>
<dbReference type="InterPro" id="IPR004864">
    <property type="entry name" value="LEA_2"/>
</dbReference>
<evidence type="ECO:0000256" key="1">
    <source>
        <dbReference type="ARBA" id="ARBA00005960"/>
    </source>
</evidence>
<accession>A0A9E4NNV4</accession>